<protein>
    <submittedName>
        <fullName evidence="2">Sec1-like protein</fullName>
    </submittedName>
</protein>
<dbReference type="GO" id="GO:0016192">
    <property type="term" value="P:vesicle-mediated transport"/>
    <property type="evidence" value="ECO:0007669"/>
    <property type="project" value="InterPro"/>
</dbReference>
<dbReference type="InterPro" id="IPR036045">
    <property type="entry name" value="Sec1-like_sf"/>
</dbReference>
<sequence length="158" mass="18243">MKEVNLEYFAIYSQCFITDNTMALEELYGNEEMTRKGDRCLNLMANRIATVFASLLEFPLIRYHAAKSLDPTTMTTIRDLIPTKLAAAVWNCLMKYKSLKNFNFPQTETCELLILDRSIDQVCFVNAYLCVRYCANRLDRVCIVYVNYAMQEVAIADT</sequence>
<dbReference type="PANTHER" id="PTHR11679">
    <property type="entry name" value="VESICLE PROTEIN SORTING-ASSOCIATED"/>
    <property type="match status" value="1"/>
</dbReference>
<dbReference type="InterPro" id="IPR027482">
    <property type="entry name" value="Sec1-like_dom2"/>
</dbReference>
<gene>
    <name evidence="2" type="ORF">HanXRQr2_Chr17g0803101</name>
</gene>
<evidence type="ECO:0000256" key="1">
    <source>
        <dbReference type="ARBA" id="ARBA00009884"/>
    </source>
</evidence>
<dbReference type="SUPFAM" id="SSF56815">
    <property type="entry name" value="Sec1/munc18-like (SM) proteins"/>
    <property type="match status" value="1"/>
</dbReference>
<keyword evidence="3" id="KW-1185">Reference proteome</keyword>
<proteinExistence type="inferred from homology"/>
<dbReference type="Pfam" id="PF00995">
    <property type="entry name" value="Sec1"/>
    <property type="match status" value="1"/>
</dbReference>
<organism evidence="2 3">
    <name type="scientific">Helianthus annuus</name>
    <name type="common">Common sunflower</name>
    <dbReference type="NCBI Taxonomy" id="4232"/>
    <lineage>
        <taxon>Eukaryota</taxon>
        <taxon>Viridiplantae</taxon>
        <taxon>Streptophyta</taxon>
        <taxon>Embryophyta</taxon>
        <taxon>Tracheophyta</taxon>
        <taxon>Spermatophyta</taxon>
        <taxon>Magnoliopsida</taxon>
        <taxon>eudicotyledons</taxon>
        <taxon>Gunneridae</taxon>
        <taxon>Pentapetalae</taxon>
        <taxon>asterids</taxon>
        <taxon>campanulids</taxon>
        <taxon>Asterales</taxon>
        <taxon>Asteraceae</taxon>
        <taxon>Asteroideae</taxon>
        <taxon>Heliantheae alliance</taxon>
        <taxon>Heliantheae</taxon>
        <taxon>Helianthus</taxon>
    </lineage>
</organism>
<name>A0A9K3DKD6_HELAN</name>
<dbReference type="Proteomes" id="UP000215914">
    <property type="component" value="Unassembled WGS sequence"/>
</dbReference>
<evidence type="ECO:0000313" key="3">
    <source>
        <dbReference type="Proteomes" id="UP000215914"/>
    </source>
</evidence>
<dbReference type="Gramene" id="mRNA:HanXRQr2_Chr17g0803101">
    <property type="protein sequence ID" value="mRNA:HanXRQr2_Chr17g0803101"/>
    <property type="gene ID" value="HanXRQr2_Chr17g0803101"/>
</dbReference>
<dbReference type="Gene3D" id="3.40.50.1910">
    <property type="match status" value="1"/>
</dbReference>
<dbReference type="InterPro" id="IPR001619">
    <property type="entry name" value="Sec1-like"/>
</dbReference>
<evidence type="ECO:0000313" key="2">
    <source>
        <dbReference type="EMBL" id="KAF5755466.1"/>
    </source>
</evidence>
<dbReference type="AlphaFoldDB" id="A0A9K3DKD6"/>
<comment type="similarity">
    <text evidence="1">Belongs to the STXBP/unc-18/SEC1 family.</text>
</comment>
<accession>A0A9K3DKD6</accession>
<comment type="caution">
    <text evidence="2">The sequence shown here is derived from an EMBL/GenBank/DDBJ whole genome shotgun (WGS) entry which is preliminary data.</text>
</comment>
<reference evidence="2" key="2">
    <citation type="submission" date="2020-06" db="EMBL/GenBank/DDBJ databases">
        <title>Helianthus annuus Genome sequencing and assembly Release 2.</title>
        <authorList>
            <person name="Gouzy J."/>
            <person name="Langlade N."/>
            <person name="Munos S."/>
        </authorList>
    </citation>
    <scope>NUCLEOTIDE SEQUENCE</scope>
    <source>
        <tissue evidence="2">Leaves</tissue>
    </source>
</reference>
<reference evidence="2" key="1">
    <citation type="journal article" date="2017" name="Nature">
        <title>The sunflower genome provides insights into oil metabolism, flowering and Asterid evolution.</title>
        <authorList>
            <person name="Badouin H."/>
            <person name="Gouzy J."/>
            <person name="Grassa C.J."/>
            <person name="Murat F."/>
            <person name="Staton S.E."/>
            <person name="Cottret L."/>
            <person name="Lelandais-Briere C."/>
            <person name="Owens G.L."/>
            <person name="Carrere S."/>
            <person name="Mayjonade B."/>
            <person name="Legrand L."/>
            <person name="Gill N."/>
            <person name="Kane N.C."/>
            <person name="Bowers J.E."/>
            <person name="Hubner S."/>
            <person name="Bellec A."/>
            <person name="Berard A."/>
            <person name="Berges H."/>
            <person name="Blanchet N."/>
            <person name="Boniface M.C."/>
            <person name="Brunel D."/>
            <person name="Catrice O."/>
            <person name="Chaidir N."/>
            <person name="Claudel C."/>
            <person name="Donnadieu C."/>
            <person name="Faraut T."/>
            <person name="Fievet G."/>
            <person name="Helmstetter N."/>
            <person name="King M."/>
            <person name="Knapp S.J."/>
            <person name="Lai Z."/>
            <person name="Le Paslier M.C."/>
            <person name="Lippi Y."/>
            <person name="Lorenzon L."/>
            <person name="Mandel J.R."/>
            <person name="Marage G."/>
            <person name="Marchand G."/>
            <person name="Marquand E."/>
            <person name="Bret-Mestries E."/>
            <person name="Morien E."/>
            <person name="Nambeesan S."/>
            <person name="Nguyen T."/>
            <person name="Pegot-Espagnet P."/>
            <person name="Pouilly N."/>
            <person name="Raftis F."/>
            <person name="Sallet E."/>
            <person name="Schiex T."/>
            <person name="Thomas J."/>
            <person name="Vandecasteele C."/>
            <person name="Vares D."/>
            <person name="Vear F."/>
            <person name="Vautrin S."/>
            <person name="Crespi M."/>
            <person name="Mangin B."/>
            <person name="Burke J.M."/>
            <person name="Salse J."/>
            <person name="Munos S."/>
            <person name="Vincourt P."/>
            <person name="Rieseberg L.H."/>
            <person name="Langlade N.B."/>
        </authorList>
    </citation>
    <scope>NUCLEOTIDE SEQUENCE</scope>
    <source>
        <tissue evidence="2">Leaves</tissue>
    </source>
</reference>
<dbReference type="EMBL" id="MNCJ02000332">
    <property type="protein sequence ID" value="KAF5755466.1"/>
    <property type="molecule type" value="Genomic_DNA"/>
</dbReference>